<name>A0A6A5H7T1_CAERE</name>
<gene>
    <name evidence="1" type="ORF">GCK72_003836</name>
</gene>
<proteinExistence type="predicted"/>
<dbReference type="RefSeq" id="XP_053588468.1">
    <property type="nucleotide sequence ID" value="XM_053724274.1"/>
</dbReference>
<evidence type="ECO:0000313" key="2">
    <source>
        <dbReference type="Proteomes" id="UP000483820"/>
    </source>
</evidence>
<reference evidence="1 2" key="1">
    <citation type="submission" date="2019-12" db="EMBL/GenBank/DDBJ databases">
        <title>Chromosome-level assembly of the Caenorhabditis remanei genome.</title>
        <authorList>
            <person name="Teterina A.A."/>
            <person name="Willis J.H."/>
            <person name="Phillips P.C."/>
        </authorList>
    </citation>
    <scope>NUCLEOTIDE SEQUENCE [LARGE SCALE GENOMIC DNA]</scope>
    <source>
        <strain evidence="1 2">PX506</strain>
        <tissue evidence="1">Whole organism</tissue>
    </source>
</reference>
<accession>A0A6A5H7T1</accession>
<sequence>MGLRISCLGGYRPPKTTSAKKKKKLIEMREELENMEFNKKEMIIFERLGMGEIVLDYASLDETEAYKICEFSHMVNKPYETSRKNRIRYKSRQIMDGRILLADLKKLWKTIKQDYERFCVNFSEEDEQEDVLKYEFPGVLVKYHYLMVYFRFFFQDVYCTLAKQQEIAILAYSEAGFFRRLFEQTVEKMDDCEGDFIDTYPKFVEKMEERISQLELFYTENVLEMHDADQRVF</sequence>
<dbReference type="GeneID" id="78773719"/>
<comment type="caution">
    <text evidence="1">The sequence shown here is derived from an EMBL/GenBank/DDBJ whole genome shotgun (WGS) entry which is preliminary data.</text>
</comment>
<dbReference type="KEGG" id="crq:GCK72_003836"/>
<organism evidence="1 2">
    <name type="scientific">Caenorhabditis remanei</name>
    <name type="common">Caenorhabditis vulgaris</name>
    <dbReference type="NCBI Taxonomy" id="31234"/>
    <lineage>
        <taxon>Eukaryota</taxon>
        <taxon>Metazoa</taxon>
        <taxon>Ecdysozoa</taxon>
        <taxon>Nematoda</taxon>
        <taxon>Chromadorea</taxon>
        <taxon>Rhabditida</taxon>
        <taxon>Rhabditina</taxon>
        <taxon>Rhabditomorpha</taxon>
        <taxon>Rhabditoidea</taxon>
        <taxon>Rhabditidae</taxon>
        <taxon>Peloderinae</taxon>
        <taxon>Caenorhabditis</taxon>
    </lineage>
</organism>
<evidence type="ECO:0000313" key="1">
    <source>
        <dbReference type="EMBL" id="KAF1763890.1"/>
    </source>
</evidence>
<dbReference type="Proteomes" id="UP000483820">
    <property type="component" value="Chromosome II"/>
</dbReference>
<protein>
    <submittedName>
        <fullName evidence="1">Uncharacterized protein</fullName>
    </submittedName>
</protein>
<dbReference type="CTD" id="78773719"/>
<dbReference type="AlphaFoldDB" id="A0A6A5H7T1"/>
<dbReference type="EMBL" id="WUAV01000002">
    <property type="protein sequence ID" value="KAF1763890.1"/>
    <property type="molecule type" value="Genomic_DNA"/>
</dbReference>